<dbReference type="AlphaFoldDB" id="A0A9Q3PIY1"/>
<name>A0A9Q3PIY1_9BASI</name>
<dbReference type="OrthoDB" id="2501705at2759"/>
<comment type="caution">
    <text evidence="1">The sequence shown here is derived from an EMBL/GenBank/DDBJ whole genome shotgun (WGS) entry which is preliminary data.</text>
</comment>
<gene>
    <name evidence="1" type="ORF">O181_101741</name>
</gene>
<evidence type="ECO:0000313" key="2">
    <source>
        <dbReference type="Proteomes" id="UP000765509"/>
    </source>
</evidence>
<proteinExistence type="predicted"/>
<sequence length="239" mass="27886">MRSAVHAHCLFLLKVRNKDFSSLPAPPSTADVPKDGFNKPSTQVQSQGFQSYCKNELHKLGLKRFTWDLESSWQHPFNKLMSMVFYCTFHLALVSTKYHHYSWNKDHNNYGVVADLMEQYFTYLKTEWKSMQKDVEYLTCECSREWCDTAKFPILASQFNDPPVCSDTEEVVENLRQVYHKVGLCWRSALFNDLVLKIDQETEFFNQIKKGKKPIDRLPEVQSTDDGDIPEGLSFQVFD</sequence>
<dbReference type="Proteomes" id="UP000765509">
    <property type="component" value="Unassembled WGS sequence"/>
</dbReference>
<organism evidence="1 2">
    <name type="scientific">Austropuccinia psidii MF-1</name>
    <dbReference type="NCBI Taxonomy" id="1389203"/>
    <lineage>
        <taxon>Eukaryota</taxon>
        <taxon>Fungi</taxon>
        <taxon>Dikarya</taxon>
        <taxon>Basidiomycota</taxon>
        <taxon>Pucciniomycotina</taxon>
        <taxon>Pucciniomycetes</taxon>
        <taxon>Pucciniales</taxon>
        <taxon>Sphaerophragmiaceae</taxon>
        <taxon>Austropuccinia</taxon>
    </lineage>
</organism>
<reference evidence="1" key="1">
    <citation type="submission" date="2021-03" db="EMBL/GenBank/DDBJ databases">
        <title>Draft genome sequence of rust myrtle Austropuccinia psidii MF-1, a brazilian biotype.</title>
        <authorList>
            <person name="Quecine M.C."/>
            <person name="Pachon D.M.R."/>
            <person name="Bonatelli M.L."/>
            <person name="Correr F.H."/>
            <person name="Franceschini L.M."/>
            <person name="Leite T.F."/>
            <person name="Margarido G.R.A."/>
            <person name="Almeida C.A."/>
            <person name="Ferrarezi J.A."/>
            <person name="Labate C.A."/>
        </authorList>
    </citation>
    <scope>NUCLEOTIDE SEQUENCE</scope>
    <source>
        <strain evidence="1">MF-1</strain>
    </source>
</reference>
<dbReference type="EMBL" id="AVOT02071872">
    <property type="protein sequence ID" value="MBW0562026.1"/>
    <property type="molecule type" value="Genomic_DNA"/>
</dbReference>
<evidence type="ECO:0000313" key="1">
    <source>
        <dbReference type="EMBL" id="MBW0562026.1"/>
    </source>
</evidence>
<protein>
    <submittedName>
        <fullName evidence="1">Uncharacterized protein</fullName>
    </submittedName>
</protein>
<accession>A0A9Q3PIY1</accession>
<keyword evidence="2" id="KW-1185">Reference proteome</keyword>